<accession>A0A370TNL7</accession>
<dbReference type="Pfam" id="PF18922">
    <property type="entry name" value="DUF5672"/>
    <property type="match status" value="1"/>
</dbReference>
<evidence type="ECO:0000313" key="4">
    <source>
        <dbReference type="Proteomes" id="UP000254866"/>
    </source>
</evidence>
<dbReference type="GeneID" id="43597404"/>
<keyword evidence="4" id="KW-1185">Reference proteome</keyword>
<dbReference type="RefSeq" id="XP_031869778.1">
    <property type="nucleotide sequence ID" value="XM_032013178.1"/>
</dbReference>
<evidence type="ECO:0000259" key="2">
    <source>
        <dbReference type="Pfam" id="PF18922"/>
    </source>
</evidence>
<keyword evidence="1" id="KW-0472">Membrane</keyword>
<evidence type="ECO:0000256" key="1">
    <source>
        <dbReference type="SAM" id="Phobius"/>
    </source>
</evidence>
<gene>
    <name evidence="3" type="ORF">BP5553_04555</name>
</gene>
<dbReference type="InterPro" id="IPR043729">
    <property type="entry name" value="DUF5672"/>
</dbReference>
<proteinExistence type="predicted"/>
<keyword evidence="1" id="KW-1133">Transmembrane helix</keyword>
<dbReference type="EMBL" id="NPIC01000003">
    <property type="protein sequence ID" value="RDL37122.1"/>
    <property type="molecule type" value="Genomic_DNA"/>
</dbReference>
<organism evidence="3 4">
    <name type="scientific">Venustampulla echinocandica</name>
    <dbReference type="NCBI Taxonomy" id="2656787"/>
    <lineage>
        <taxon>Eukaryota</taxon>
        <taxon>Fungi</taxon>
        <taxon>Dikarya</taxon>
        <taxon>Ascomycota</taxon>
        <taxon>Pezizomycotina</taxon>
        <taxon>Leotiomycetes</taxon>
        <taxon>Helotiales</taxon>
        <taxon>Pleuroascaceae</taxon>
        <taxon>Venustampulla</taxon>
    </lineage>
</organism>
<keyword evidence="1" id="KW-0812">Transmembrane</keyword>
<dbReference type="OrthoDB" id="10025998at2759"/>
<name>A0A370TNL7_9HELO</name>
<sequence>MLRLPASIAGTQARKWVLPAIWLLLVVIFLRTAISRSGHGSSFHFSISGSSGNSTNSTRTRLSLYEYYSSLTHTKNKTDPNLNEDNISVNVSTSNKVAVIVETRRSGGIVPLVLQFSAVLGPDWPVIIYTSAENFGTFSTSAALLRHQRSGRIIVRPLAEGVYFPSWNSVSDFLTTPWLWNDLAPAEHILIFQSDSMLCGNSVRKVEDFFEYDFIGAPIHQNWGKGFNGGLSLRKRSTTLRVLDEWEWSADPKPEDQWYFDRMSELEERELEEGIEGGVNLPSMEIARTFAVETIDYPHPLGLHQPTRFLQEHILSLDDWCPEYKLATTDRMEN</sequence>
<reference evidence="3 4" key="1">
    <citation type="journal article" date="2018" name="IMA Fungus">
        <title>IMA Genome-F 9: Draft genome sequence of Annulohypoxylon stygium, Aspergillus mulundensis, Berkeleyomyces basicola (syn. Thielaviopsis basicola), Ceratocystis smalleyi, two Cercospora beticola strains, Coleophoma cylindrospora, Fusarium fracticaudum, Phialophora cf. hyalina, and Morchella septimelata.</title>
        <authorList>
            <person name="Wingfield B.D."/>
            <person name="Bills G.F."/>
            <person name="Dong Y."/>
            <person name="Huang W."/>
            <person name="Nel W.J."/>
            <person name="Swalarsk-Parry B.S."/>
            <person name="Vaghefi N."/>
            <person name="Wilken P.M."/>
            <person name="An Z."/>
            <person name="de Beer Z.W."/>
            <person name="De Vos L."/>
            <person name="Chen L."/>
            <person name="Duong T.A."/>
            <person name="Gao Y."/>
            <person name="Hammerbacher A."/>
            <person name="Kikkert J.R."/>
            <person name="Li Y."/>
            <person name="Li H."/>
            <person name="Li K."/>
            <person name="Li Q."/>
            <person name="Liu X."/>
            <person name="Ma X."/>
            <person name="Naidoo K."/>
            <person name="Pethybridge S.J."/>
            <person name="Sun J."/>
            <person name="Steenkamp E.T."/>
            <person name="van der Nest M.A."/>
            <person name="van Wyk S."/>
            <person name="Wingfield M.J."/>
            <person name="Xiong C."/>
            <person name="Yue Q."/>
            <person name="Zhang X."/>
        </authorList>
    </citation>
    <scope>NUCLEOTIDE SEQUENCE [LARGE SCALE GENOMIC DNA]</scope>
    <source>
        <strain evidence="3 4">BP 5553</strain>
    </source>
</reference>
<comment type="caution">
    <text evidence="3">The sequence shown here is derived from an EMBL/GenBank/DDBJ whole genome shotgun (WGS) entry which is preliminary data.</text>
</comment>
<dbReference type="Proteomes" id="UP000254866">
    <property type="component" value="Unassembled WGS sequence"/>
</dbReference>
<dbReference type="AlphaFoldDB" id="A0A370TNL7"/>
<feature type="transmembrane region" description="Helical" evidence="1">
    <location>
        <begin position="16"/>
        <end position="34"/>
    </location>
</feature>
<protein>
    <recommendedName>
        <fullName evidence="2">DUF5672 domain-containing protein</fullName>
    </recommendedName>
</protein>
<evidence type="ECO:0000313" key="3">
    <source>
        <dbReference type="EMBL" id="RDL37122.1"/>
    </source>
</evidence>
<feature type="domain" description="DUF5672" evidence="2">
    <location>
        <begin position="159"/>
        <end position="304"/>
    </location>
</feature>